<organism evidence="1 2">
    <name type="scientific">Persephonella hydrogeniphila</name>
    <dbReference type="NCBI Taxonomy" id="198703"/>
    <lineage>
        <taxon>Bacteria</taxon>
        <taxon>Pseudomonadati</taxon>
        <taxon>Aquificota</taxon>
        <taxon>Aquificia</taxon>
        <taxon>Aquificales</taxon>
        <taxon>Hydrogenothermaceae</taxon>
        <taxon>Persephonella</taxon>
    </lineage>
</organism>
<name>A0A285NFC3_9AQUI</name>
<sequence>MAGTFGFERFHKALEKKIKEFKEKERRFLKEAAARAEKYAKEEVPVDTGHLRRSIKVEIGDNWSAVGTNVEYGPAQEHGATIKPVNAKFLAIPVNKKIKKQAEKYGSPRAFIGVLKKQGFNIFVKNNVLMASKKKQVIPLFVLKKQTKIEGKHFLQNAKIKVIGEISEIIRGL</sequence>
<dbReference type="EMBL" id="OBEI01000004">
    <property type="protein sequence ID" value="SNZ08214.1"/>
    <property type="molecule type" value="Genomic_DNA"/>
</dbReference>
<reference evidence="2" key="1">
    <citation type="submission" date="2017-09" db="EMBL/GenBank/DDBJ databases">
        <authorList>
            <person name="Varghese N."/>
            <person name="Submissions S."/>
        </authorList>
    </citation>
    <scope>NUCLEOTIDE SEQUENCE [LARGE SCALE GENOMIC DNA]</scope>
    <source>
        <strain evidence="2">DSM 15103</strain>
    </source>
</reference>
<dbReference type="RefSeq" id="WP_097000388.1">
    <property type="nucleotide sequence ID" value="NZ_OBEI01000004.1"/>
</dbReference>
<dbReference type="Pfam" id="PF04883">
    <property type="entry name" value="HK97-gp10_like"/>
    <property type="match status" value="1"/>
</dbReference>
<evidence type="ECO:0000313" key="1">
    <source>
        <dbReference type="EMBL" id="SNZ08214.1"/>
    </source>
</evidence>
<dbReference type="InterPro" id="IPR010064">
    <property type="entry name" value="HK97-gp10_tail"/>
</dbReference>
<dbReference type="Proteomes" id="UP000219036">
    <property type="component" value="Unassembled WGS sequence"/>
</dbReference>
<evidence type="ECO:0000313" key="2">
    <source>
        <dbReference type="Proteomes" id="UP000219036"/>
    </source>
</evidence>
<proteinExistence type="predicted"/>
<gene>
    <name evidence="1" type="ORF">SAMN06265182_1216</name>
</gene>
<dbReference type="AlphaFoldDB" id="A0A285NFC3"/>
<keyword evidence="2" id="KW-1185">Reference proteome</keyword>
<accession>A0A285NFC3</accession>
<protein>
    <submittedName>
        <fullName evidence="1">Bacteriophage HK97-gp10, putative tail-component</fullName>
    </submittedName>
</protein>
<dbReference type="OrthoDB" id="8612906at2"/>